<evidence type="ECO:0000256" key="1">
    <source>
        <dbReference type="SAM" id="MobiDB-lite"/>
    </source>
</evidence>
<protein>
    <submittedName>
        <fullName evidence="2">Uncharacterized protein</fullName>
    </submittedName>
</protein>
<reference evidence="2 3" key="1">
    <citation type="submission" date="2019-01" db="EMBL/GenBank/DDBJ databases">
        <title>Draft Genome and Complete Hox-Cluster Characterization of the Sterlet Sturgeon (Acipenser ruthenus).</title>
        <authorList>
            <person name="Wei Q."/>
        </authorList>
    </citation>
    <scope>NUCLEOTIDE SEQUENCE [LARGE SCALE GENOMIC DNA]</scope>
    <source>
        <strain evidence="2">WHYD16114868_AA</strain>
        <tissue evidence="2">Blood</tissue>
    </source>
</reference>
<evidence type="ECO:0000313" key="3">
    <source>
        <dbReference type="Proteomes" id="UP000289886"/>
    </source>
</evidence>
<evidence type="ECO:0000313" key="2">
    <source>
        <dbReference type="EMBL" id="RXM35530.1"/>
    </source>
</evidence>
<gene>
    <name evidence="2" type="ORF">EOD39_0916</name>
</gene>
<keyword evidence="3" id="KW-1185">Reference proteome</keyword>
<dbReference type="EMBL" id="SCEB01214403">
    <property type="protein sequence ID" value="RXM35530.1"/>
    <property type="molecule type" value="Genomic_DNA"/>
</dbReference>
<name>A0A444UK21_ACIRT</name>
<organism evidence="2 3">
    <name type="scientific">Acipenser ruthenus</name>
    <name type="common">Sterlet sturgeon</name>
    <dbReference type="NCBI Taxonomy" id="7906"/>
    <lineage>
        <taxon>Eukaryota</taxon>
        <taxon>Metazoa</taxon>
        <taxon>Chordata</taxon>
        <taxon>Craniata</taxon>
        <taxon>Vertebrata</taxon>
        <taxon>Euteleostomi</taxon>
        <taxon>Actinopterygii</taxon>
        <taxon>Chondrostei</taxon>
        <taxon>Acipenseriformes</taxon>
        <taxon>Acipenseridae</taxon>
        <taxon>Acipenser</taxon>
    </lineage>
</organism>
<comment type="caution">
    <text evidence="2">The sequence shown here is derived from an EMBL/GenBank/DDBJ whole genome shotgun (WGS) entry which is preliminary data.</text>
</comment>
<dbReference type="AlphaFoldDB" id="A0A444UK21"/>
<proteinExistence type="predicted"/>
<feature type="region of interest" description="Disordered" evidence="1">
    <location>
        <begin position="1"/>
        <end position="110"/>
    </location>
</feature>
<dbReference type="Proteomes" id="UP000289886">
    <property type="component" value="Unassembled WGS sequence"/>
</dbReference>
<accession>A0A444UK21</accession>
<sequence length="134" mass="14806">MEHETSNVIGRARFQLSKSHAEGRRSLTAKRMGPSWDPQRAMPDSRSKEWFVRTCPGQKWSPEAEHRGPGWVLQSAVPDARSQARPRADQPDGNGSAAGRRGAKLPSFDGTTSWEAFHAQLSMLGGVKTTRHNS</sequence>